<reference evidence="2 3" key="1">
    <citation type="submission" date="2014-11" db="EMBL/GenBank/DDBJ databases">
        <title>Genome sequence and analysis of novel Kurthia sp.</title>
        <authorList>
            <person name="Lawson J.N."/>
            <person name="Gonzalez J.E."/>
            <person name="Rinauldi L."/>
            <person name="Xuan Z."/>
            <person name="Firman A."/>
            <person name="Shaddox L."/>
            <person name="Trudeau A."/>
            <person name="Shah S."/>
            <person name="Reiman D."/>
        </authorList>
    </citation>
    <scope>NUCLEOTIDE SEQUENCE [LARGE SCALE GENOMIC DNA]</scope>
    <source>
        <strain evidence="2 3">3B1D</strain>
    </source>
</reference>
<dbReference type="CDD" id="cd04301">
    <property type="entry name" value="NAT_SF"/>
    <property type="match status" value="1"/>
</dbReference>
<dbReference type="InterPro" id="IPR000182">
    <property type="entry name" value="GNAT_dom"/>
</dbReference>
<dbReference type="Gene3D" id="3.40.630.30">
    <property type="match status" value="1"/>
</dbReference>
<dbReference type="RefSeq" id="WP_370323621.1">
    <property type="nucleotide sequence ID" value="NZ_JTFC01000034.1"/>
</dbReference>
<proteinExistence type="predicted"/>
<comment type="caution">
    <text evidence="2">The sequence shown here is derived from an EMBL/GenBank/DDBJ whole genome shotgun (WGS) entry which is preliminary data.</text>
</comment>
<dbReference type="PROSITE" id="PS51186">
    <property type="entry name" value="GNAT"/>
    <property type="match status" value="1"/>
</dbReference>
<dbReference type="Proteomes" id="UP000288623">
    <property type="component" value="Unassembled WGS sequence"/>
</dbReference>
<dbReference type="InterPro" id="IPR016181">
    <property type="entry name" value="Acyl_CoA_acyltransferase"/>
</dbReference>
<organism evidence="2 3">
    <name type="scientific">Candidatus Kurthia intestinigallinarum</name>
    <dbReference type="NCBI Taxonomy" id="1562256"/>
    <lineage>
        <taxon>Bacteria</taxon>
        <taxon>Bacillati</taxon>
        <taxon>Bacillota</taxon>
        <taxon>Bacilli</taxon>
        <taxon>Bacillales</taxon>
        <taxon>Caryophanaceae</taxon>
        <taxon>Kurthia</taxon>
    </lineage>
</organism>
<accession>A0A433RRG1</accession>
<evidence type="ECO:0000313" key="2">
    <source>
        <dbReference type="EMBL" id="RUS53752.1"/>
    </source>
</evidence>
<dbReference type="GO" id="GO:0016747">
    <property type="term" value="F:acyltransferase activity, transferring groups other than amino-acyl groups"/>
    <property type="evidence" value="ECO:0007669"/>
    <property type="project" value="InterPro"/>
</dbReference>
<name>A0A433RRG1_9BACL</name>
<evidence type="ECO:0000259" key="1">
    <source>
        <dbReference type="PROSITE" id="PS51186"/>
    </source>
</evidence>
<protein>
    <recommendedName>
        <fullName evidence="1">N-acetyltransferase domain-containing protein</fullName>
    </recommendedName>
</protein>
<dbReference type="EMBL" id="JTFC01000034">
    <property type="protein sequence ID" value="RUS53752.1"/>
    <property type="molecule type" value="Genomic_DNA"/>
</dbReference>
<feature type="domain" description="N-acetyltransferase" evidence="1">
    <location>
        <begin position="1"/>
        <end position="138"/>
    </location>
</feature>
<gene>
    <name evidence="2" type="ORF">QI30_14355</name>
</gene>
<evidence type="ECO:0000313" key="3">
    <source>
        <dbReference type="Proteomes" id="UP000288623"/>
    </source>
</evidence>
<sequence>MEQINSENRDKVIAFFNEHWGSSEMVISTGIYTCENLDGFIFEENDQIAGLLTYVMKDNEVEIISLDSILEGKGTGTALIEKVENVAKQKQINIVRLVTTNDNLHALRFYQKRGYRITSIIPDAVNEARKIKASIPLTGNEGIPLNDELELKKII</sequence>
<dbReference type="AlphaFoldDB" id="A0A433RRG1"/>
<dbReference type="Pfam" id="PF00583">
    <property type="entry name" value="Acetyltransf_1"/>
    <property type="match status" value="1"/>
</dbReference>
<keyword evidence="3" id="KW-1185">Reference proteome</keyword>
<dbReference type="SUPFAM" id="SSF55729">
    <property type="entry name" value="Acyl-CoA N-acyltransferases (Nat)"/>
    <property type="match status" value="1"/>
</dbReference>